<reference evidence="1" key="1">
    <citation type="journal article" date="2023" name="G3 (Bethesda)">
        <title>Whole genome assembly and annotation of the endangered Caribbean coral Acropora cervicornis.</title>
        <authorList>
            <person name="Selwyn J.D."/>
            <person name="Vollmer S.V."/>
        </authorList>
    </citation>
    <scope>NUCLEOTIDE SEQUENCE</scope>
    <source>
        <strain evidence="1">K2</strain>
    </source>
</reference>
<dbReference type="AlphaFoldDB" id="A0AAD9VG38"/>
<name>A0AAD9VG38_ACRCE</name>
<evidence type="ECO:0000313" key="1">
    <source>
        <dbReference type="EMBL" id="KAK2572672.1"/>
    </source>
</evidence>
<proteinExistence type="predicted"/>
<dbReference type="EMBL" id="JARQWQ010000003">
    <property type="protein sequence ID" value="KAK2572672.1"/>
    <property type="molecule type" value="Genomic_DNA"/>
</dbReference>
<evidence type="ECO:0000313" key="2">
    <source>
        <dbReference type="Proteomes" id="UP001249851"/>
    </source>
</evidence>
<protein>
    <submittedName>
        <fullName evidence="1">Uncharacterized protein</fullName>
    </submittedName>
</protein>
<accession>A0AAD9VG38</accession>
<keyword evidence="2" id="KW-1185">Reference proteome</keyword>
<gene>
    <name evidence="1" type="ORF">P5673_001649</name>
</gene>
<comment type="caution">
    <text evidence="1">The sequence shown here is derived from an EMBL/GenBank/DDBJ whole genome shotgun (WGS) entry which is preliminary data.</text>
</comment>
<reference evidence="1" key="2">
    <citation type="journal article" date="2023" name="Science">
        <title>Genomic signatures of disease resistance in endangered staghorn corals.</title>
        <authorList>
            <person name="Vollmer S.V."/>
            <person name="Selwyn J.D."/>
            <person name="Despard B.A."/>
            <person name="Roesel C.L."/>
        </authorList>
    </citation>
    <scope>NUCLEOTIDE SEQUENCE</scope>
    <source>
        <strain evidence="1">K2</strain>
    </source>
</reference>
<organism evidence="1 2">
    <name type="scientific">Acropora cervicornis</name>
    <name type="common">Staghorn coral</name>
    <dbReference type="NCBI Taxonomy" id="6130"/>
    <lineage>
        <taxon>Eukaryota</taxon>
        <taxon>Metazoa</taxon>
        <taxon>Cnidaria</taxon>
        <taxon>Anthozoa</taxon>
        <taxon>Hexacorallia</taxon>
        <taxon>Scleractinia</taxon>
        <taxon>Astrocoeniina</taxon>
        <taxon>Acroporidae</taxon>
        <taxon>Acropora</taxon>
    </lineage>
</organism>
<sequence length="66" mass="7535">MNTSSISNSYRDIESVTLQIDTKHSSTLSLDTTEQPQKYTLEKSGIQLHEKQIVINFVDNAFCTER</sequence>
<dbReference type="Proteomes" id="UP001249851">
    <property type="component" value="Unassembled WGS sequence"/>
</dbReference>